<dbReference type="CDD" id="cd02440">
    <property type="entry name" value="AdoMet_MTases"/>
    <property type="match status" value="1"/>
</dbReference>
<organism evidence="2 3">
    <name type="scientific">Paractinoplanes toevensis</name>
    <dbReference type="NCBI Taxonomy" id="571911"/>
    <lineage>
        <taxon>Bacteria</taxon>
        <taxon>Bacillati</taxon>
        <taxon>Actinomycetota</taxon>
        <taxon>Actinomycetes</taxon>
        <taxon>Micromonosporales</taxon>
        <taxon>Micromonosporaceae</taxon>
        <taxon>Paractinoplanes</taxon>
    </lineage>
</organism>
<reference evidence="2 3" key="1">
    <citation type="submission" date="2021-03" db="EMBL/GenBank/DDBJ databases">
        <title>Whole genome shotgun sequence of Actinoplanes toevensis NBRC 105298.</title>
        <authorList>
            <person name="Komaki H."/>
            <person name="Tamura T."/>
        </authorList>
    </citation>
    <scope>NUCLEOTIDE SEQUENCE [LARGE SCALE GENOMIC DNA]</scope>
    <source>
        <strain evidence="2 3">NBRC 105298</strain>
    </source>
</reference>
<evidence type="ECO:0000313" key="3">
    <source>
        <dbReference type="Proteomes" id="UP000677082"/>
    </source>
</evidence>
<dbReference type="SUPFAM" id="SSF53335">
    <property type="entry name" value="S-adenosyl-L-methionine-dependent methyltransferases"/>
    <property type="match status" value="1"/>
</dbReference>
<dbReference type="InterPro" id="IPR029063">
    <property type="entry name" value="SAM-dependent_MTases_sf"/>
</dbReference>
<dbReference type="PANTHER" id="PTHR43591">
    <property type="entry name" value="METHYLTRANSFERASE"/>
    <property type="match status" value="1"/>
</dbReference>
<dbReference type="Proteomes" id="UP000677082">
    <property type="component" value="Unassembled WGS sequence"/>
</dbReference>
<protein>
    <recommendedName>
        <fullName evidence="1">Methyltransferase domain-containing protein</fullName>
    </recommendedName>
</protein>
<evidence type="ECO:0000313" key="2">
    <source>
        <dbReference type="EMBL" id="GIM97945.1"/>
    </source>
</evidence>
<accession>A0A919WD76</accession>
<comment type="caution">
    <text evidence="2">The sequence shown here is derived from an EMBL/GenBank/DDBJ whole genome shotgun (WGS) entry which is preliminary data.</text>
</comment>
<dbReference type="EMBL" id="BOQN01000173">
    <property type="protein sequence ID" value="GIM97945.1"/>
    <property type="molecule type" value="Genomic_DNA"/>
</dbReference>
<dbReference type="Pfam" id="PF13649">
    <property type="entry name" value="Methyltransf_25"/>
    <property type="match status" value="1"/>
</dbReference>
<evidence type="ECO:0000259" key="1">
    <source>
        <dbReference type="Pfam" id="PF13649"/>
    </source>
</evidence>
<keyword evidence="3" id="KW-1185">Reference proteome</keyword>
<proteinExistence type="predicted"/>
<sequence length="275" mass="29134">MSTPSAPFTDPALIRGPLYATADRLAQRTSALHRAKTTGADATATITTLAAATNPFPDRVADIGCGRGTTTVALARQYPSATIVAVDQSSALLAVVADRLRAQNREALLVTADFHRLHGLLADVDLAVAAFCLYHSAQPEQALAVIARCLTPGGSIIVTTKSANSYHEIDTALATSGLDPGAPQRPSLYQSFHTANAETVLTTAGLLLNRRTDQQHIFRFADADHLAEYVVTCPKYQLSPALTDPKALAAALRDRLPDCAVTATSTVTYLVATRR</sequence>
<dbReference type="PANTHER" id="PTHR43591:SF24">
    <property type="entry name" value="2-METHOXY-6-POLYPRENYL-1,4-BENZOQUINOL METHYLASE, MITOCHONDRIAL"/>
    <property type="match status" value="1"/>
</dbReference>
<dbReference type="RefSeq" id="WP_213013564.1">
    <property type="nucleotide sequence ID" value="NZ_BOQN01000173.1"/>
</dbReference>
<dbReference type="Gene3D" id="3.40.50.150">
    <property type="entry name" value="Vaccinia Virus protein VP39"/>
    <property type="match status" value="1"/>
</dbReference>
<dbReference type="GO" id="GO:0008168">
    <property type="term" value="F:methyltransferase activity"/>
    <property type="evidence" value="ECO:0007669"/>
    <property type="project" value="TreeGrafter"/>
</dbReference>
<dbReference type="AlphaFoldDB" id="A0A919WD76"/>
<name>A0A919WD76_9ACTN</name>
<feature type="domain" description="Methyltransferase" evidence="1">
    <location>
        <begin position="60"/>
        <end position="154"/>
    </location>
</feature>
<gene>
    <name evidence="2" type="ORF">Ato02nite_097380</name>
</gene>
<dbReference type="InterPro" id="IPR041698">
    <property type="entry name" value="Methyltransf_25"/>
</dbReference>